<dbReference type="AlphaFoldDB" id="A0AAV2RR99"/>
<feature type="region of interest" description="Disordered" evidence="1">
    <location>
        <begin position="87"/>
        <end position="108"/>
    </location>
</feature>
<evidence type="ECO:0000256" key="1">
    <source>
        <dbReference type="SAM" id="MobiDB-lite"/>
    </source>
</evidence>
<comment type="caution">
    <text evidence="2">The sequence shown here is derived from an EMBL/GenBank/DDBJ whole genome shotgun (WGS) entry which is preliminary data.</text>
</comment>
<reference evidence="2 3" key="1">
    <citation type="submission" date="2024-05" db="EMBL/GenBank/DDBJ databases">
        <authorList>
            <person name="Wallberg A."/>
        </authorList>
    </citation>
    <scope>NUCLEOTIDE SEQUENCE [LARGE SCALE GENOMIC DNA]</scope>
</reference>
<accession>A0AAV2RR99</accession>
<organism evidence="2 3">
    <name type="scientific">Meganyctiphanes norvegica</name>
    <name type="common">Northern krill</name>
    <name type="synonym">Thysanopoda norvegica</name>
    <dbReference type="NCBI Taxonomy" id="48144"/>
    <lineage>
        <taxon>Eukaryota</taxon>
        <taxon>Metazoa</taxon>
        <taxon>Ecdysozoa</taxon>
        <taxon>Arthropoda</taxon>
        <taxon>Crustacea</taxon>
        <taxon>Multicrustacea</taxon>
        <taxon>Malacostraca</taxon>
        <taxon>Eumalacostraca</taxon>
        <taxon>Eucarida</taxon>
        <taxon>Euphausiacea</taxon>
        <taxon>Euphausiidae</taxon>
        <taxon>Meganyctiphanes</taxon>
    </lineage>
</organism>
<evidence type="ECO:0000313" key="2">
    <source>
        <dbReference type="EMBL" id="CAL4138831.1"/>
    </source>
</evidence>
<name>A0AAV2RR99_MEGNR</name>
<feature type="non-terminal residue" evidence="2">
    <location>
        <position position="1"/>
    </location>
</feature>
<proteinExistence type="predicted"/>
<keyword evidence="3" id="KW-1185">Reference proteome</keyword>
<evidence type="ECO:0000313" key="3">
    <source>
        <dbReference type="Proteomes" id="UP001497623"/>
    </source>
</evidence>
<protein>
    <submittedName>
        <fullName evidence="2">Uncharacterized protein</fullName>
    </submittedName>
</protein>
<gene>
    <name evidence="2" type="ORF">MNOR_LOCUS28277</name>
</gene>
<dbReference type="Proteomes" id="UP001497623">
    <property type="component" value="Unassembled WGS sequence"/>
</dbReference>
<sequence length="108" mass="11623">GPTDNNTSTTTTTPTLSAATNTIMYSTTATATETMKTTIPYHNTPATTTTTLVLPPCAEGPKDIMKILKCYMVKGWINMSLKLEKSNNCSDSETVNSTLPTTNYLPPN</sequence>
<dbReference type="EMBL" id="CAXKWB010030954">
    <property type="protein sequence ID" value="CAL4138831.1"/>
    <property type="molecule type" value="Genomic_DNA"/>
</dbReference>